<dbReference type="Gene3D" id="1.10.1040.10">
    <property type="entry name" value="N-(1-d-carboxylethyl)-l-norvaline Dehydrogenase, domain 2"/>
    <property type="match status" value="1"/>
</dbReference>
<evidence type="ECO:0000256" key="9">
    <source>
        <dbReference type="ARBA" id="ARBA00032024"/>
    </source>
</evidence>
<evidence type="ECO:0000256" key="1">
    <source>
        <dbReference type="ARBA" id="ARBA00002919"/>
    </source>
</evidence>
<dbReference type="SUPFAM" id="SSF51735">
    <property type="entry name" value="NAD(P)-binding Rossmann-fold domains"/>
    <property type="match status" value="1"/>
</dbReference>
<dbReference type="InterPro" id="IPR003710">
    <property type="entry name" value="ApbA"/>
</dbReference>
<protein>
    <recommendedName>
        <fullName evidence="5 11">2-dehydropantoate 2-reductase</fullName>
        <ecNumber evidence="4 11">1.1.1.169</ecNumber>
    </recommendedName>
    <alternativeName>
        <fullName evidence="9 11">Ketopantoate reductase</fullName>
    </alternativeName>
</protein>
<dbReference type="InterPro" id="IPR013752">
    <property type="entry name" value="KPA_reductase"/>
</dbReference>
<evidence type="ECO:0000256" key="2">
    <source>
        <dbReference type="ARBA" id="ARBA00004994"/>
    </source>
</evidence>
<keyword evidence="6 11" id="KW-0566">Pantothenate biosynthesis</keyword>
<evidence type="ECO:0000313" key="15">
    <source>
        <dbReference type="Proteomes" id="UP001310386"/>
    </source>
</evidence>
<dbReference type="InterPro" id="IPR050838">
    <property type="entry name" value="Ketopantoate_reductase"/>
</dbReference>
<dbReference type="EC" id="1.1.1.169" evidence="4 11"/>
<comment type="caution">
    <text evidence="14">The sequence shown here is derived from an EMBL/GenBank/DDBJ whole genome shotgun (WGS) entry which is preliminary data.</text>
</comment>
<keyword evidence="15" id="KW-1185">Reference proteome</keyword>
<keyword evidence="7 11" id="KW-0521">NADP</keyword>
<dbReference type="SUPFAM" id="SSF48179">
    <property type="entry name" value="6-phosphogluconate dehydrogenase C-terminal domain-like"/>
    <property type="match status" value="1"/>
</dbReference>
<dbReference type="InterPro" id="IPR036291">
    <property type="entry name" value="NAD(P)-bd_dom_sf"/>
</dbReference>
<proteinExistence type="inferred from homology"/>
<evidence type="ECO:0000256" key="7">
    <source>
        <dbReference type="ARBA" id="ARBA00022857"/>
    </source>
</evidence>
<dbReference type="PANTHER" id="PTHR43765">
    <property type="entry name" value="2-DEHYDROPANTOATE 2-REDUCTASE-RELATED"/>
    <property type="match status" value="1"/>
</dbReference>
<dbReference type="NCBIfam" id="TIGR00745">
    <property type="entry name" value="apbA_panE"/>
    <property type="match status" value="1"/>
</dbReference>
<evidence type="ECO:0000256" key="10">
    <source>
        <dbReference type="ARBA" id="ARBA00048793"/>
    </source>
</evidence>
<gene>
    <name evidence="14" type="ORF">VF724_03140</name>
</gene>
<evidence type="ECO:0000259" key="12">
    <source>
        <dbReference type="Pfam" id="PF02558"/>
    </source>
</evidence>
<evidence type="ECO:0000256" key="5">
    <source>
        <dbReference type="ARBA" id="ARBA00019465"/>
    </source>
</evidence>
<comment type="similarity">
    <text evidence="3 11">Belongs to the ketopantoate reductase family.</text>
</comment>
<dbReference type="RefSeq" id="WP_371752764.1">
    <property type="nucleotide sequence ID" value="NZ_JAYJLD010000003.1"/>
</dbReference>
<dbReference type="InterPro" id="IPR013332">
    <property type="entry name" value="KPR_N"/>
</dbReference>
<dbReference type="EMBL" id="JAYJLD010000003">
    <property type="protein sequence ID" value="MEB3100650.1"/>
    <property type="molecule type" value="Genomic_DNA"/>
</dbReference>
<evidence type="ECO:0000256" key="4">
    <source>
        <dbReference type="ARBA" id="ARBA00013014"/>
    </source>
</evidence>
<comment type="catalytic activity">
    <reaction evidence="10 11">
        <text>(R)-pantoate + NADP(+) = 2-dehydropantoate + NADPH + H(+)</text>
        <dbReference type="Rhea" id="RHEA:16233"/>
        <dbReference type="ChEBI" id="CHEBI:11561"/>
        <dbReference type="ChEBI" id="CHEBI:15378"/>
        <dbReference type="ChEBI" id="CHEBI:15980"/>
        <dbReference type="ChEBI" id="CHEBI:57783"/>
        <dbReference type="ChEBI" id="CHEBI:58349"/>
        <dbReference type="EC" id="1.1.1.169"/>
    </reaction>
</comment>
<feature type="domain" description="Ketopantoate reductase C-terminal" evidence="13">
    <location>
        <begin position="188"/>
        <end position="307"/>
    </location>
</feature>
<dbReference type="InterPro" id="IPR008927">
    <property type="entry name" value="6-PGluconate_DH-like_C_sf"/>
</dbReference>
<dbReference type="PANTHER" id="PTHR43765:SF2">
    <property type="entry name" value="2-DEHYDROPANTOATE 2-REDUCTASE"/>
    <property type="match status" value="1"/>
</dbReference>
<dbReference type="Proteomes" id="UP001310386">
    <property type="component" value="Unassembled WGS sequence"/>
</dbReference>
<dbReference type="Gene3D" id="3.40.50.720">
    <property type="entry name" value="NAD(P)-binding Rossmann-like Domain"/>
    <property type="match status" value="1"/>
</dbReference>
<evidence type="ECO:0000256" key="8">
    <source>
        <dbReference type="ARBA" id="ARBA00023002"/>
    </source>
</evidence>
<sequence>MDIHVVGAGSLGMLFAAKLSPLARLHLFTRTDEQAQMIQRLGIEWFDRENRGIFRMRCDALDKTQAAEADAVEADWLFLMVKQKDISVSLMEGMKRITGTKTKLLCFQNGIGHAERLAEYFEPDQIYVSVTTEAARKTSPRIVEHTGKGITWIGKDRIPINETESAETLINLLNNAGFKAALSNNTNSIVWNKLLVNAVINPLTAILRVKNGELLSSPHYLSIMKQLLDEGRSVAETQGIELDGQLWERLLEVCLLTAENSSSMLQDLVNGRETEVDWINGSIIRLAHDNGINVPTHETVYHLVKGQEKSVSESGMIERP</sequence>
<feature type="domain" description="Ketopantoate reductase N-terminal" evidence="12">
    <location>
        <begin position="3"/>
        <end position="155"/>
    </location>
</feature>
<accession>A0ABU5ZHR8</accession>
<dbReference type="Pfam" id="PF02558">
    <property type="entry name" value="ApbA"/>
    <property type="match status" value="1"/>
</dbReference>
<comment type="pathway">
    <text evidence="2 11">Cofactor biosynthesis; (R)-pantothenate biosynthesis; (R)-pantoate from 3-methyl-2-oxobutanoate: step 2/2.</text>
</comment>
<reference evidence="14" key="1">
    <citation type="submission" date="2023-12" db="EMBL/GenBank/DDBJ databases">
        <title>Fervidustalea candida gen. nov., sp. nov., a novel member of the family Paenibacillaceae isolated from a geothermal area.</title>
        <authorList>
            <person name="Li W.-J."/>
            <person name="Jiao J.-Y."/>
            <person name="Chen Y."/>
        </authorList>
    </citation>
    <scope>NUCLEOTIDE SEQUENCE</scope>
    <source>
        <strain evidence="14">SYSU GA230002</strain>
    </source>
</reference>
<comment type="function">
    <text evidence="1 11">Catalyzes the NADPH-dependent reduction of ketopantoate into pantoic acid.</text>
</comment>
<dbReference type="InterPro" id="IPR013328">
    <property type="entry name" value="6PGD_dom2"/>
</dbReference>
<evidence type="ECO:0000259" key="13">
    <source>
        <dbReference type="Pfam" id="PF08546"/>
    </source>
</evidence>
<evidence type="ECO:0000313" key="14">
    <source>
        <dbReference type="EMBL" id="MEB3100650.1"/>
    </source>
</evidence>
<evidence type="ECO:0000256" key="6">
    <source>
        <dbReference type="ARBA" id="ARBA00022655"/>
    </source>
</evidence>
<dbReference type="Pfam" id="PF08546">
    <property type="entry name" value="ApbA_C"/>
    <property type="match status" value="1"/>
</dbReference>
<evidence type="ECO:0000256" key="3">
    <source>
        <dbReference type="ARBA" id="ARBA00007870"/>
    </source>
</evidence>
<dbReference type="GO" id="GO:0008677">
    <property type="term" value="F:2-dehydropantoate 2-reductase activity"/>
    <property type="evidence" value="ECO:0007669"/>
    <property type="project" value="UniProtKB-EC"/>
</dbReference>
<organism evidence="14 15">
    <name type="scientific">Ferviditalea candida</name>
    <dbReference type="NCBI Taxonomy" id="3108399"/>
    <lineage>
        <taxon>Bacteria</taxon>
        <taxon>Bacillati</taxon>
        <taxon>Bacillota</taxon>
        <taxon>Bacilli</taxon>
        <taxon>Bacillales</taxon>
        <taxon>Paenibacillaceae</taxon>
        <taxon>Ferviditalea</taxon>
    </lineage>
</organism>
<evidence type="ECO:0000256" key="11">
    <source>
        <dbReference type="RuleBase" id="RU362068"/>
    </source>
</evidence>
<keyword evidence="8 11" id="KW-0560">Oxidoreductase</keyword>
<name>A0ABU5ZHR8_9BACL</name>